<keyword evidence="5" id="KW-1185">Reference proteome</keyword>
<reference evidence="4 5" key="1">
    <citation type="submission" date="2019-01" db="EMBL/GenBank/DDBJ databases">
        <title>Sphingomonas mucosissima sp. nov. and Sphingomonas desiccabilis sp. nov., from biological soil crusts in the Colorado Plateau, USA.</title>
        <authorList>
            <person name="Zhu D."/>
        </authorList>
    </citation>
    <scope>NUCLEOTIDE SEQUENCE [LARGE SCALE GENOMIC DNA]</scope>
    <source>
        <strain evidence="4 5">CP1D</strain>
    </source>
</reference>
<dbReference type="Pfam" id="PF12710">
    <property type="entry name" value="HAD"/>
    <property type="match status" value="1"/>
</dbReference>
<dbReference type="EMBL" id="SDPT01000003">
    <property type="protein sequence ID" value="RXZ30492.1"/>
    <property type="molecule type" value="Genomic_DNA"/>
</dbReference>
<dbReference type="SUPFAM" id="SSF56784">
    <property type="entry name" value="HAD-like"/>
    <property type="match status" value="1"/>
</dbReference>
<dbReference type="Proteomes" id="UP000292347">
    <property type="component" value="Unassembled WGS sequence"/>
</dbReference>
<keyword evidence="3" id="KW-0460">Magnesium</keyword>
<dbReference type="PANTHER" id="PTHR43344">
    <property type="entry name" value="PHOSPHOSERINE PHOSPHATASE"/>
    <property type="match status" value="1"/>
</dbReference>
<sequence>MHRLAIYDMDRTITRAGTWTPFLLHTLEGRQRWRVALLPLAVLLAAGYASKLYSRGRLKELTHRLMLGRTVPAETLRTLSHRFADRTLTKGVFADAVRQIESDRAEGRTLVLATASYRFYAAEIAARLGFDHVIATDSKLSEAGALLPRIDGENCYGPGKLRMIESWYASQGLRREDTHVRFYSDHVSDAPVFEWSDEPVAVNAHAPLRLLAKARGWRILDWAA</sequence>
<keyword evidence="2 4" id="KW-0378">Hydrolase</keyword>
<comment type="caution">
    <text evidence="4">The sequence shown here is derived from an EMBL/GenBank/DDBJ whole genome shotgun (WGS) entry which is preliminary data.</text>
</comment>
<dbReference type="OrthoDB" id="7739434at2"/>
<dbReference type="PANTHER" id="PTHR43344:SF13">
    <property type="entry name" value="PHOSPHATASE RV3661-RELATED"/>
    <property type="match status" value="1"/>
</dbReference>
<evidence type="ECO:0000313" key="4">
    <source>
        <dbReference type="EMBL" id="RXZ30492.1"/>
    </source>
</evidence>
<evidence type="ECO:0000256" key="1">
    <source>
        <dbReference type="ARBA" id="ARBA00022723"/>
    </source>
</evidence>
<organism evidence="4 5">
    <name type="scientific">Sphingomonas desiccabilis</name>
    <dbReference type="NCBI Taxonomy" id="429134"/>
    <lineage>
        <taxon>Bacteria</taxon>
        <taxon>Pseudomonadati</taxon>
        <taxon>Pseudomonadota</taxon>
        <taxon>Alphaproteobacteria</taxon>
        <taxon>Sphingomonadales</taxon>
        <taxon>Sphingomonadaceae</taxon>
        <taxon>Sphingomonas</taxon>
    </lineage>
</organism>
<accession>A0A4Q2IQM8</accession>
<gene>
    <name evidence="4" type="ORF">EO081_15020</name>
</gene>
<name>A0A4Q2IQM8_9SPHN</name>
<dbReference type="InterPro" id="IPR006385">
    <property type="entry name" value="HAD_hydro_SerB1"/>
</dbReference>
<dbReference type="NCBIfam" id="TIGR01490">
    <property type="entry name" value="HAD-SF-IB-hyp1"/>
    <property type="match status" value="1"/>
</dbReference>
<evidence type="ECO:0000313" key="5">
    <source>
        <dbReference type="Proteomes" id="UP000292347"/>
    </source>
</evidence>
<dbReference type="RefSeq" id="WP_129343028.1">
    <property type="nucleotide sequence ID" value="NZ_JACIDD010000003.1"/>
</dbReference>
<dbReference type="Gene3D" id="3.40.50.1000">
    <property type="entry name" value="HAD superfamily/HAD-like"/>
    <property type="match status" value="1"/>
</dbReference>
<dbReference type="InterPro" id="IPR036412">
    <property type="entry name" value="HAD-like_sf"/>
</dbReference>
<dbReference type="NCBIfam" id="TIGR01488">
    <property type="entry name" value="HAD-SF-IB"/>
    <property type="match status" value="1"/>
</dbReference>
<proteinExistence type="predicted"/>
<dbReference type="AlphaFoldDB" id="A0A4Q2IQM8"/>
<dbReference type="Gene3D" id="1.20.1440.100">
    <property type="entry name" value="SG protein - dephosphorylation function"/>
    <property type="match status" value="1"/>
</dbReference>
<evidence type="ECO:0000256" key="3">
    <source>
        <dbReference type="ARBA" id="ARBA00022842"/>
    </source>
</evidence>
<dbReference type="GO" id="GO:0016787">
    <property type="term" value="F:hydrolase activity"/>
    <property type="evidence" value="ECO:0007669"/>
    <property type="project" value="UniProtKB-KW"/>
</dbReference>
<dbReference type="InterPro" id="IPR023214">
    <property type="entry name" value="HAD_sf"/>
</dbReference>
<keyword evidence="1" id="KW-0479">Metal-binding</keyword>
<dbReference type="InterPro" id="IPR050582">
    <property type="entry name" value="HAD-like_SerB"/>
</dbReference>
<dbReference type="GO" id="GO:0046872">
    <property type="term" value="F:metal ion binding"/>
    <property type="evidence" value="ECO:0007669"/>
    <property type="project" value="UniProtKB-KW"/>
</dbReference>
<protein>
    <submittedName>
        <fullName evidence="4">HAD-IB family hydrolase</fullName>
    </submittedName>
</protein>
<evidence type="ECO:0000256" key="2">
    <source>
        <dbReference type="ARBA" id="ARBA00022801"/>
    </source>
</evidence>